<dbReference type="OrthoDB" id="6612472at2759"/>
<dbReference type="SMART" id="SM00597">
    <property type="entry name" value="ZnF_TTF"/>
    <property type="match status" value="1"/>
</dbReference>
<dbReference type="Proteomes" id="UP000694846">
    <property type="component" value="Unplaced"/>
</dbReference>
<dbReference type="InterPro" id="IPR006580">
    <property type="entry name" value="Znf_TTF"/>
</dbReference>
<organism evidence="2 4">
    <name type="scientific">Sipha flava</name>
    <name type="common">yellow sugarcane aphid</name>
    <dbReference type="NCBI Taxonomy" id="143950"/>
    <lineage>
        <taxon>Eukaryota</taxon>
        <taxon>Metazoa</taxon>
        <taxon>Ecdysozoa</taxon>
        <taxon>Arthropoda</taxon>
        <taxon>Hexapoda</taxon>
        <taxon>Insecta</taxon>
        <taxon>Pterygota</taxon>
        <taxon>Neoptera</taxon>
        <taxon>Paraneoptera</taxon>
        <taxon>Hemiptera</taxon>
        <taxon>Sternorrhyncha</taxon>
        <taxon>Aphidomorpha</taxon>
        <taxon>Aphidoidea</taxon>
        <taxon>Aphididae</taxon>
        <taxon>Sipha</taxon>
    </lineage>
</organism>
<evidence type="ECO:0000259" key="1">
    <source>
        <dbReference type="SMART" id="SM00597"/>
    </source>
</evidence>
<dbReference type="AlphaFoldDB" id="A0A8B8F7I3"/>
<dbReference type="RefSeq" id="XP_025406707.1">
    <property type="nucleotide sequence ID" value="XM_025550922.1"/>
</dbReference>
<keyword evidence="2" id="KW-1185">Reference proteome</keyword>
<dbReference type="PANTHER" id="PTHR46289">
    <property type="entry name" value="52 KDA REPRESSOR OF THE INHIBITOR OF THE PROTEIN KINASE-LIKE PROTEIN-RELATED"/>
    <property type="match status" value="1"/>
</dbReference>
<dbReference type="GO" id="GO:0046983">
    <property type="term" value="F:protein dimerization activity"/>
    <property type="evidence" value="ECO:0007669"/>
    <property type="project" value="InterPro"/>
</dbReference>
<dbReference type="PANTHER" id="PTHR46289:SF14">
    <property type="entry name" value="DUF4371 DOMAIN-CONTAINING PROTEIN"/>
    <property type="match status" value="1"/>
</dbReference>
<dbReference type="RefSeq" id="XP_025406708.1">
    <property type="nucleotide sequence ID" value="XM_025550923.1"/>
</dbReference>
<evidence type="ECO:0000313" key="4">
    <source>
        <dbReference type="RefSeq" id="XP_025406708.1"/>
    </source>
</evidence>
<gene>
    <name evidence="3 4" type="primary">LOC112680734</name>
</gene>
<name>A0A8B8F7I3_9HEMI</name>
<evidence type="ECO:0000313" key="3">
    <source>
        <dbReference type="RefSeq" id="XP_025406707.1"/>
    </source>
</evidence>
<dbReference type="InterPro" id="IPR025398">
    <property type="entry name" value="DUF4371"/>
</dbReference>
<accession>A0A8B8F7I3</accession>
<dbReference type="InterPro" id="IPR052958">
    <property type="entry name" value="IFN-induced_PKR_regulator"/>
</dbReference>
<evidence type="ECO:0000313" key="2">
    <source>
        <dbReference type="Proteomes" id="UP000694846"/>
    </source>
</evidence>
<dbReference type="GeneID" id="112680734"/>
<reference evidence="3 4" key="1">
    <citation type="submission" date="2025-04" db="UniProtKB">
        <authorList>
            <consortium name="RefSeq"/>
        </authorList>
    </citation>
    <scope>IDENTIFICATION</scope>
    <source>
        <tissue evidence="3 4">Whole body</tissue>
    </source>
</reference>
<dbReference type="Pfam" id="PF05699">
    <property type="entry name" value="Dimer_Tnp_hAT"/>
    <property type="match status" value="1"/>
</dbReference>
<dbReference type="InterPro" id="IPR012337">
    <property type="entry name" value="RNaseH-like_sf"/>
</dbReference>
<dbReference type="Pfam" id="PF14291">
    <property type="entry name" value="DUF4371"/>
    <property type="match status" value="1"/>
</dbReference>
<feature type="domain" description="TTF-type" evidence="1">
    <location>
        <begin position="62"/>
        <end position="153"/>
    </location>
</feature>
<dbReference type="InterPro" id="IPR008906">
    <property type="entry name" value="HATC_C_dom"/>
</dbReference>
<sequence>MMENVEEVKIHSSKTLLSKCVRNDVSCYVGKTVSMSNDEKLDILDHLWIPNVSYNFPKSGKRNLKFQHSWLYEFKWLAYSDIEDGAYCKICIFFPSPNICVGKGSHEATGRLVLDKYDHWKNAKEDFKKHEKTDYHKFNQLQEKNVLSIKEKKTISIDLQLNEAKKKEVLENRKKILPIIKTVLLCGRQGLALRGHFDHGLKSLQTKVDNSNKDDKTLNEGNFRALLKFRIDAGDCDLENHLNTASKNATYISPRVQNEIISSCNNIILKKLVDQINNAECFALLADETMDVSTKEQLSICIRYFDDGEKKIREDFLQFVQVNDVSGKGLADTILESISSFGINPKFMIGQGYDGAAAMSGQFKGVQTRIREIYPLAYYIHCSAHCLNLVISDSCNIPEIRNTIGTMQSICNFFGYPKRLEVLQRCIKDLFPSSKASRLKQMCPTRWVQRHDAVILYEEMQLAVVSALEILSNNSSTGFIEEYSWISSNISSQADQLLCAIEKLQFQVSLYVLTKVLSISVGLSRSLQLENSDLKTALDAASCVENLIEQLRINSENEFMKLFETVKKTCEQIGISDFSLPRKINRQKTRNNVPAENVEQHFLRSIFIPFLDTFLLQLRERLTSHNTILKNFSCLIPKTKNPSKEQEKSFIDLHETYSSFINKSKLMTAEEFKLWYTFVEQNEMNPKSPIDALITCDKILFPTIYLLLKILVTLPITTSSAERSFSTLRRLKTYLRNTISESRLNGLALLNIHTDISVLPEEVLNHLVKYSNRRLNLRLNL</sequence>
<protein>
    <submittedName>
        <fullName evidence="3 4">52 kDa repressor of the inhibitor of the protein kinase-like isoform X1</fullName>
    </submittedName>
</protein>
<dbReference type="SUPFAM" id="SSF53098">
    <property type="entry name" value="Ribonuclease H-like"/>
    <property type="match status" value="1"/>
</dbReference>
<proteinExistence type="predicted"/>